<name>A0A221MCA5_9BACI</name>
<keyword evidence="3" id="KW-1185">Reference proteome</keyword>
<evidence type="ECO:0000313" key="2">
    <source>
        <dbReference type="EMBL" id="ASN05242.1"/>
    </source>
</evidence>
<protein>
    <recommendedName>
        <fullName evidence="4">Competence protein ComG</fullName>
    </recommendedName>
</protein>
<keyword evidence="1" id="KW-0812">Transmembrane</keyword>
<feature type="transmembrane region" description="Helical" evidence="1">
    <location>
        <begin position="14"/>
        <end position="36"/>
    </location>
</feature>
<proteinExistence type="predicted"/>
<accession>A0A221MCA5</accession>
<evidence type="ECO:0008006" key="4">
    <source>
        <dbReference type="Google" id="ProtNLM"/>
    </source>
</evidence>
<organism evidence="2 3">
    <name type="scientific">Virgibacillus necropolis</name>
    <dbReference type="NCBI Taxonomy" id="163877"/>
    <lineage>
        <taxon>Bacteria</taxon>
        <taxon>Bacillati</taxon>
        <taxon>Bacillota</taxon>
        <taxon>Bacilli</taxon>
        <taxon>Bacillales</taxon>
        <taxon>Bacillaceae</taxon>
        <taxon>Virgibacillus</taxon>
    </lineage>
</organism>
<dbReference type="AlphaFoldDB" id="A0A221MCA5"/>
<reference evidence="2 3" key="1">
    <citation type="journal article" date="2003" name="Int. J. Syst. Evol. Microbiol.">
        <title>Virgibacillus carmonensis sp. nov., Virgibacillus necropolis sp. nov. and Virgibacillus picturae sp. nov., three novel species isolated from deteriorated mural paintings, transfer of the species of the genus salibacillus to Virgibacillus, as Virgibacillus marismortui comb. nov. and Virgibacillus salexigens comb. nov., and emended description of the genus Virgibacillus.</title>
        <authorList>
            <person name="Heyrman J."/>
            <person name="Logan N.A."/>
            <person name="Busse H.J."/>
            <person name="Balcaen A."/>
            <person name="Lebbe L."/>
            <person name="Rodriguez-Diaz M."/>
            <person name="Swings J."/>
            <person name="De Vos P."/>
        </authorList>
    </citation>
    <scope>NUCLEOTIDE SEQUENCE [LARGE SCALE GENOMIC DNA]</scope>
    <source>
        <strain evidence="2 3">LMG 19488</strain>
    </source>
</reference>
<dbReference type="RefSeq" id="WP_089532092.1">
    <property type="nucleotide sequence ID" value="NZ_CP022437.1"/>
</dbReference>
<evidence type="ECO:0000313" key="3">
    <source>
        <dbReference type="Proteomes" id="UP000204391"/>
    </source>
</evidence>
<dbReference type="EMBL" id="CP022437">
    <property type="protein sequence ID" value="ASN05242.1"/>
    <property type="molecule type" value="Genomic_DNA"/>
</dbReference>
<keyword evidence="1" id="KW-0472">Membrane</keyword>
<sequence>MRKSTPFLNEEKGFILPIVLLIAALLFLFVSTNITIYHNELTIAKNEISQLKIDTLFQMGRSKLKNEISSLNPRSGTVEYSFPDGDVKISYIRKQEVYELAIYIYTPDKKVFAIANHMEADSPN</sequence>
<dbReference type="OrthoDB" id="2973795at2"/>
<dbReference type="Proteomes" id="UP000204391">
    <property type="component" value="Chromosome"/>
</dbReference>
<gene>
    <name evidence="2" type="ORF">CFK40_09555</name>
</gene>
<dbReference type="KEGG" id="vne:CFK40_09555"/>
<keyword evidence="1" id="KW-1133">Transmembrane helix</keyword>
<evidence type="ECO:0000256" key="1">
    <source>
        <dbReference type="SAM" id="Phobius"/>
    </source>
</evidence>